<feature type="domain" description="Peptidase S74" evidence="3">
    <location>
        <begin position="460"/>
        <end position="591"/>
    </location>
</feature>
<evidence type="ECO:0000256" key="1">
    <source>
        <dbReference type="SAM" id="Coils"/>
    </source>
</evidence>
<dbReference type="AlphaFoldDB" id="A0A8J8F9P3"/>
<keyword evidence="1" id="KW-0175">Coiled coil</keyword>
<protein>
    <submittedName>
        <fullName evidence="4">T9SS type A sorting domain-containing protein</fullName>
    </submittedName>
</protein>
<dbReference type="Proteomes" id="UP000598971">
    <property type="component" value="Unassembled WGS sequence"/>
</dbReference>
<accession>A0A8J8F9P3</accession>
<organism evidence="4 5">
    <name type="scientific">Limnovirga soli</name>
    <dbReference type="NCBI Taxonomy" id="2656915"/>
    <lineage>
        <taxon>Bacteria</taxon>
        <taxon>Pseudomonadati</taxon>
        <taxon>Bacteroidota</taxon>
        <taxon>Chitinophagia</taxon>
        <taxon>Chitinophagales</taxon>
        <taxon>Chitinophagaceae</taxon>
        <taxon>Limnovirga</taxon>
    </lineage>
</organism>
<dbReference type="Pfam" id="PF13884">
    <property type="entry name" value="Peptidase_S74"/>
    <property type="match status" value="1"/>
</dbReference>
<dbReference type="RefSeq" id="WP_171605901.1">
    <property type="nucleotide sequence ID" value="NZ_WHPF01000001.1"/>
</dbReference>
<evidence type="ECO:0000313" key="4">
    <source>
        <dbReference type="EMBL" id="NNV53983.1"/>
    </source>
</evidence>
<feature type="coiled-coil region" evidence="1">
    <location>
        <begin position="573"/>
        <end position="604"/>
    </location>
</feature>
<sequence>MKTKLLLTTAICAACIINTKAQNTFPATGNVGIGTLAPATTLQVIGTTRMGSATNYAQVDGSGILKFSGTGGYSVSGNKYAFRFNSTNYGMFFNSTLTRYELLDAAARPVFYVHADNGQGFLSGGLQISNSLQNINGNIRWTGIDFEGFDGSTWKSLSGKTSWSLNGNAGTNPSTNFIGTTDNQPLVFKINNIKAGYLSAASFNTSWGYEALLNVSETASFSSAFGVSALKNNASISNTAMGSNALENNTIGYGNTATGSYALNNNISGVWNTANGAGALSQNISGSANTAIGEEALDFNTIGQSNTAVGRQSLYTNTNGSANVAIGVSALNANTSGDANIAVGNAALLHNTTGIENVVTGYEAMWISTTGSQNTATGAYAMYDITSGSNNTALGKSAGRTNTTGFNNTYIGAQSGTTGTNFSNSTALGYFATNTASNQVRIGNSSVTSIGGYVNWSNISDGRYKKNIKNNVPGLAFINALQPVTYNLDIKGINTHLTKNNKAQKDASGKMIAQPKDDDKAIAAKETVIESGFIAQDVEKAAKKLGYNFSGVDAPKNDDDLYGLRYAEFVVPLVKAVQELSKQNEDLQKQITELKAAITEKAITANTDNSINVSPVFTAAKLQQNIPNPANSTTTILYTLPVNNGNAYINIYDVSGALIKTVKLNGTGNGSIYVQTNQLAAGTYSYTLTIDNKIIDTKKMSIIK</sequence>
<evidence type="ECO:0000259" key="3">
    <source>
        <dbReference type="PROSITE" id="PS51688"/>
    </source>
</evidence>
<keyword evidence="5" id="KW-1185">Reference proteome</keyword>
<gene>
    <name evidence="4" type="ORF">GD597_00840</name>
</gene>
<dbReference type="InterPro" id="IPR011049">
    <property type="entry name" value="Serralysin-like_metalloprot_C"/>
</dbReference>
<dbReference type="PROSITE" id="PS51688">
    <property type="entry name" value="ICA"/>
    <property type="match status" value="1"/>
</dbReference>
<evidence type="ECO:0000313" key="5">
    <source>
        <dbReference type="Proteomes" id="UP000598971"/>
    </source>
</evidence>
<dbReference type="Pfam" id="PF18962">
    <property type="entry name" value="Por_Secre_tail"/>
    <property type="match status" value="1"/>
</dbReference>
<evidence type="ECO:0000256" key="2">
    <source>
        <dbReference type="SAM" id="SignalP"/>
    </source>
</evidence>
<proteinExistence type="predicted"/>
<name>A0A8J8F9P3_9BACT</name>
<comment type="caution">
    <text evidence="4">The sequence shown here is derived from an EMBL/GenBank/DDBJ whole genome shotgun (WGS) entry which is preliminary data.</text>
</comment>
<dbReference type="NCBIfam" id="TIGR04183">
    <property type="entry name" value="Por_Secre_tail"/>
    <property type="match status" value="1"/>
</dbReference>
<feature type="signal peptide" evidence="2">
    <location>
        <begin position="1"/>
        <end position="21"/>
    </location>
</feature>
<dbReference type="InterPro" id="IPR030392">
    <property type="entry name" value="S74_ICA"/>
</dbReference>
<dbReference type="Gene3D" id="2.150.10.10">
    <property type="entry name" value="Serralysin-like metalloprotease, C-terminal"/>
    <property type="match status" value="1"/>
</dbReference>
<keyword evidence="2" id="KW-0732">Signal</keyword>
<feature type="chain" id="PRO_5035231030" evidence="2">
    <location>
        <begin position="22"/>
        <end position="704"/>
    </location>
</feature>
<reference evidence="4" key="1">
    <citation type="submission" date="2019-10" db="EMBL/GenBank/DDBJ databases">
        <title>Draft genome sequence of Panacibacter sp. KCS-6.</title>
        <authorList>
            <person name="Yim K.J."/>
        </authorList>
    </citation>
    <scope>NUCLEOTIDE SEQUENCE</scope>
    <source>
        <strain evidence="4">KCS-6</strain>
    </source>
</reference>
<dbReference type="EMBL" id="WHPF01000001">
    <property type="protein sequence ID" value="NNV53983.1"/>
    <property type="molecule type" value="Genomic_DNA"/>
</dbReference>
<dbReference type="InterPro" id="IPR026444">
    <property type="entry name" value="Secre_tail"/>
</dbReference>